<gene>
    <name evidence="2" type="ORF">ACFO8Q_06540</name>
</gene>
<name>A0ABV9PY99_9BACL</name>
<evidence type="ECO:0000259" key="1">
    <source>
        <dbReference type="Pfam" id="PF13115"/>
    </source>
</evidence>
<proteinExistence type="predicted"/>
<feature type="domain" description="YtkA-like" evidence="1">
    <location>
        <begin position="36"/>
        <end position="94"/>
    </location>
</feature>
<dbReference type="Pfam" id="PF13115">
    <property type="entry name" value="YtkA"/>
    <property type="match status" value="1"/>
</dbReference>
<organism evidence="2 3">
    <name type="scientific">Effusibacillus consociatus</name>
    <dbReference type="NCBI Taxonomy" id="1117041"/>
    <lineage>
        <taxon>Bacteria</taxon>
        <taxon>Bacillati</taxon>
        <taxon>Bacillota</taxon>
        <taxon>Bacilli</taxon>
        <taxon>Bacillales</taxon>
        <taxon>Alicyclobacillaceae</taxon>
        <taxon>Effusibacillus</taxon>
    </lineage>
</organism>
<evidence type="ECO:0000313" key="2">
    <source>
        <dbReference type="EMBL" id="MFC4767025.1"/>
    </source>
</evidence>
<protein>
    <submittedName>
        <fullName evidence="2">FixH family protein</fullName>
    </submittedName>
</protein>
<dbReference type="InterPro" id="IPR032693">
    <property type="entry name" value="YtkA-like_dom"/>
</dbReference>
<accession>A0ABV9PY99</accession>
<dbReference type="Proteomes" id="UP001596002">
    <property type="component" value="Unassembled WGS sequence"/>
</dbReference>
<sequence>MTFMILLSACAWHENQNHGTDHNTPIKLTNDFSTKPQMIPVGNEAQLIAYVTKQGKPVNDATIEMELWRDGDQDHEKLKATGEQAGNYTVKKGLPKLDFTT</sequence>
<keyword evidence="3" id="KW-1185">Reference proteome</keyword>
<dbReference type="EMBL" id="JBHSHC010000042">
    <property type="protein sequence ID" value="MFC4767025.1"/>
    <property type="molecule type" value="Genomic_DNA"/>
</dbReference>
<reference evidence="3" key="1">
    <citation type="journal article" date="2019" name="Int. J. Syst. Evol. Microbiol.">
        <title>The Global Catalogue of Microorganisms (GCM) 10K type strain sequencing project: providing services to taxonomists for standard genome sequencing and annotation.</title>
        <authorList>
            <consortium name="The Broad Institute Genomics Platform"/>
            <consortium name="The Broad Institute Genome Sequencing Center for Infectious Disease"/>
            <person name="Wu L."/>
            <person name="Ma J."/>
        </authorList>
    </citation>
    <scope>NUCLEOTIDE SEQUENCE [LARGE SCALE GENOMIC DNA]</scope>
    <source>
        <strain evidence="3">WYCCWR 12678</strain>
    </source>
</reference>
<comment type="caution">
    <text evidence="2">The sequence shown here is derived from an EMBL/GenBank/DDBJ whole genome shotgun (WGS) entry which is preliminary data.</text>
</comment>
<evidence type="ECO:0000313" key="3">
    <source>
        <dbReference type="Proteomes" id="UP001596002"/>
    </source>
</evidence>